<keyword evidence="2" id="KW-1185">Reference proteome</keyword>
<dbReference type="AlphaFoldDB" id="A0A1Y5SX15"/>
<dbReference type="STRING" id="658057.SAMN04488032_107177"/>
<sequence>MAFEALKIQVYMILDEIAARPSDRHILQEQLREKLSELSSLGLPLPQDLVDLELALEQSNADILYPARDTGDDSV</sequence>
<dbReference type="RefSeq" id="WP_085849616.1">
    <property type="nucleotide sequence ID" value="NZ_FNZV01000007.1"/>
</dbReference>
<evidence type="ECO:0000313" key="2">
    <source>
        <dbReference type="Proteomes" id="UP000193307"/>
    </source>
</evidence>
<organism evidence="1 2">
    <name type="scientific">Pacificibacter marinus</name>
    <dbReference type="NCBI Taxonomy" id="658057"/>
    <lineage>
        <taxon>Bacteria</taxon>
        <taxon>Pseudomonadati</taxon>
        <taxon>Pseudomonadota</taxon>
        <taxon>Alphaproteobacteria</taxon>
        <taxon>Rhodobacterales</taxon>
        <taxon>Roseobacteraceae</taxon>
        <taxon>Pacificibacter</taxon>
    </lineage>
</organism>
<evidence type="ECO:0000313" key="1">
    <source>
        <dbReference type="EMBL" id="SLN50446.1"/>
    </source>
</evidence>
<dbReference type="Proteomes" id="UP000193307">
    <property type="component" value="Unassembled WGS sequence"/>
</dbReference>
<proteinExistence type="predicted"/>
<accession>A0A1Y5SX15</accession>
<name>A0A1Y5SX15_9RHOB</name>
<protein>
    <submittedName>
        <fullName evidence="1">Uncharacterized protein</fullName>
    </submittedName>
</protein>
<reference evidence="1 2" key="1">
    <citation type="submission" date="2017-03" db="EMBL/GenBank/DDBJ databases">
        <authorList>
            <person name="Afonso C.L."/>
            <person name="Miller P.J."/>
            <person name="Scott M.A."/>
            <person name="Spackman E."/>
            <person name="Goraichik I."/>
            <person name="Dimitrov K.M."/>
            <person name="Suarez D.L."/>
            <person name="Swayne D.E."/>
        </authorList>
    </citation>
    <scope>NUCLEOTIDE SEQUENCE [LARGE SCALE GENOMIC DNA]</scope>
    <source>
        <strain evidence="1 2">CECT 7971</strain>
    </source>
</reference>
<dbReference type="EMBL" id="FWFW01000007">
    <property type="protein sequence ID" value="SLN50446.1"/>
    <property type="molecule type" value="Genomic_DNA"/>
</dbReference>
<gene>
    <name evidence="1" type="ORF">PAM7971_02497</name>
</gene>